<reference evidence="3 4" key="1">
    <citation type="submission" date="2018-04" db="EMBL/GenBank/DDBJ databases">
        <title>Genomic Encyclopedia of Archaeal and Bacterial Type Strains, Phase II (KMG-II): from individual species to whole genera.</title>
        <authorList>
            <person name="Goeker M."/>
        </authorList>
    </citation>
    <scope>NUCLEOTIDE SEQUENCE [LARGE SCALE GENOMIC DNA]</scope>
    <source>
        <strain evidence="3 4">DSM 45787</strain>
    </source>
</reference>
<organism evidence="3 4">
    <name type="scientific">Melghirimyces profundicolus</name>
    <dbReference type="NCBI Taxonomy" id="1242148"/>
    <lineage>
        <taxon>Bacteria</taxon>
        <taxon>Bacillati</taxon>
        <taxon>Bacillota</taxon>
        <taxon>Bacilli</taxon>
        <taxon>Bacillales</taxon>
        <taxon>Thermoactinomycetaceae</taxon>
        <taxon>Melghirimyces</taxon>
    </lineage>
</organism>
<feature type="domain" description="SsuA/THI5-like" evidence="2">
    <location>
        <begin position="50"/>
        <end position="266"/>
    </location>
</feature>
<dbReference type="PROSITE" id="PS51257">
    <property type="entry name" value="PROKAR_LIPOPROTEIN"/>
    <property type="match status" value="1"/>
</dbReference>
<evidence type="ECO:0000313" key="3">
    <source>
        <dbReference type="EMBL" id="PTX64330.1"/>
    </source>
</evidence>
<dbReference type="Pfam" id="PF09084">
    <property type="entry name" value="NMT1"/>
    <property type="match status" value="1"/>
</dbReference>
<protein>
    <submittedName>
        <fullName evidence="3">ABC-type nitrate/sulfonate/bicarbonate transport system substrate-binding protein</fullName>
    </submittedName>
</protein>
<keyword evidence="4" id="KW-1185">Reference proteome</keyword>
<evidence type="ECO:0000256" key="1">
    <source>
        <dbReference type="SAM" id="SignalP"/>
    </source>
</evidence>
<dbReference type="PANTHER" id="PTHR31528">
    <property type="entry name" value="4-AMINO-5-HYDROXYMETHYL-2-METHYLPYRIMIDINE PHOSPHATE SYNTHASE THI11-RELATED"/>
    <property type="match status" value="1"/>
</dbReference>
<dbReference type="OrthoDB" id="9815602at2"/>
<feature type="chain" id="PRO_5038632775" evidence="1">
    <location>
        <begin position="26"/>
        <end position="340"/>
    </location>
</feature>
<dbReference type="SUPFAM" id="SSF53850">
    <property type="entry name" value="Periplasmic binding protein-like II"/>
    <property type="match status" value="1"/>
</dbReference>
<name>A0A2T6C7P2_9BACL</name>
<sequence length="340" mass="38220">MMGRRRVYPFTVLLLSLVLVITGCAGGGHDAGGGDSGKKKVKLMLDWVPNTNHTGLYVAKEKGYFAEEGLEVEIATPAETTANQLVGAGKADFGISSQEYVTQARAEGVPIVSIAAILQHNTSGFAAPKGKRIQRPKDFVGKTYGGWGTPIENAFIQTVLNMDGVKTRNVEDQVKIVNMGEADFFTATERNVDFAWIYYGWTGIEAKLRGVPIDFLELRELDPVLDFYTPTVITNEKKIKEDPETVKKFMKAVSRGYEYAIDHPKESADILVKAAPETDKKLARASQKWISKRYRADADRWGEQKEKVWTDFTEWMWKHRLIEKKMDPDKAFTNEFLPEQ</sequence>
<keyword evidence="1" id="KW-0732">Signal</keyword>
<dbReference type="GO" id="GO:0009228">
    <property type="term" value="P:thiamine biosynthetic process"/>
    <property type="evidence" value="ECO:0007669"/>
    <property type="project" value="InterPro"/>
</dbReference>
<proteinExistence type="predicted"/>
<dbReference type="EMBL" id="QBKR01000003">
    <property type="protein sequence ID" value="PTX64330.1"/>
    <property type="molecule type" value="Genomic_DNA"/>
</dbReference>
<dbReference type="Gene3D" id="3.40.190.10">
    <property type="entry name" value="Periplasmic binding protein-like II"/>
    <property type="match status" value="2"/>
</dbReference>
<dbReference type="PANTHER" id="PTHR31528:SF3">
    <property type="entry name" value="THIAMINE BIOSYNTHESIS PROTEIN HI_0357-RELATED"/>
    <property type="match status" value="1"/>
</dbReference>
<gene>
    <name evidence="3" type="ORF">C8P63_103115</name>
</gene>
<feature type="signal peptide" evidence="1">
    <location>
        <begin position="1"/>
        <end position="25"/>
    </location>
</feature>
<accession>A0A2T6C7P2</accession>
<evidence type="ECO:0000259" key="2">
    <source>
        <dbReference type="Pfam" id="PF09084"/>
    </source>
</evidence>
<dbReference type="AlphaFoldDB" id="A0A2T6C7P2"/>
<dbReference type="InterPro" id="IPR015168">
    <property type="entry name" value="SsuA/THI5"/>
</dbReference>
<dbReference type="Proteomes" id="UP000244240">
    <property type="component" value="Unassembled WGS sequence"/>
</dbReference>
<comment type="caution">
    <text evidence="3">The sequence shown here is derived from an EMBL/GenBank/DDBJ whole genome shotgun (WGS) entry which is preliminary data.</text>
</comment>
<dbReference type="InterPro" id="IPR027939">
    <property type="entry name" value="NMT1/THI5"/>
</dbReference>
<evidence type="ECO:0000313" key="4">
    <source>
        <dbReference type="Proteomes" id="UP000244240"/>
    </source>
</evidence>